<proteinExistence type="predicted"/>
<dbReference type="GO" id="GO:0008168">
    <property type="term" value="F:methyltransferase activity"/>
    <property type="evidence" value="ECO:0007669"/>
    <property type="project" value="UniProtKB-KW"/>
</dbReference>
<dbReference type="Proteomes" id="UP000012227">
    <property type="component" value="Unassembled WGS sequence"/>
</dbReference>
<evidence type="ECO:0000256" key="2">
    <source>
        <dbReference type="ARBA" id="ARBA00022692"/>
    </source>
</evidence>
<dbReference type="EMBL" id="AOGY02000015">
    <property type="protein sequence ID" value="EMY71224.1"/>
    <property type="molecule type" value="Genomic_DNA"/>
</dbReference>
<dbReference type="InterPro" id="IPR007318">
    <property type="entry name" value="Phopholipid_MeTrfase"/>
</dbReference>
<accession>N1W4P8</accession>
<reference evidence="6 7" key="1">
    <citation type="submission" date="2013-03" db="EMBL/GenBank/DDBJ databases">
        <authorList>
            <person name="Harkins D.M."/>
            <person name="Durkin A.S."/>
            <person name="Brinkac L.M."/>
            <person name="Haft D.H."/>
            <person name="Selengut J.D."/>
            <person name="Sanka R."/>
            <person name="DePew J."/>
            <person name="Purushe J."/>
            <person name="Galloway R.L."/>
            <person name="Vinetz J.M."/>
            <person name="Sutton G.G."/>
            <person name="Nierman W.C."/>
            <person name="Fouts D.E."/>
        </authorList>
    </citation>
    <scope>NUCLEOTIDE SEQUENCE [LARGE SCALE GENOMIC DNA]</scope>
    <source>
        <strain evidence="6 7">Waz Holland</strain>
    </source>
</reference>
<name>N1W4P8_9LEPT</name>
<keyword evidence="6" id="KW-0489">Methyltransferase</keyword>
<dbReference type="Pfam" id="PF04191">
    <property type="entry name" value="PEMT"/>
    <property type="match status" value="1"/>
</dbReference>
<dbReference type="Gene3D" id="1.20.120.1630">
    <property type="match status" value="1"/>
</dbReference>
<evidence type="ECO:0000313" key="7">
    <source>
        <dbReference type="Proteomes" id="UP000012227"/>
    </source>
</evidence>
<dbReference type="PANTHER" id="PTHR12714:SF9">
    <property type="entry name" value="PROTEIN-S-ISOPRENYLCYSTEINE O-METHYLTRANSFERASE"/>
    <property type="match status" value="1"/>
</dbReference>
<evidence type="ECO:0000256" key="1">
    <source>
        <dbReference type="ARBA" id="ARBA00004127"/>
    </source>
</evidence>
<dbReference type="GO" id="GO:0032259">
    <property type="term" value="P:methylation"/>
    <property type="evidence" value="ECO:0007669"/>
    <property type="project" value="UniProtKB-KW"/>
</dbReference>
<protein>
    <submittedName>
        <fullName evidence="6">Phospholipid methyltransferase</fullName>
    </submittedName>
</protein>
<evidence type="ECO:0000313" key="6">
    <source>
        <dbReference type="EMBL" id="EMY71224.1"/>
    </source>
</evidence>
<dbReference type="GO" id="GO:0012505">
    <property type="term" value="C:endomembrane system"/>
    <property type="evidence" value="ECO:0007669"/>
    <property type="project" value="UniProtKB-SubCell"/>
</dbReference>
<dbReference type="AlphaFoldDB" id="N1W4P8"/>
<feature type="transmembrane region" description="Helical" evidence="5">
    <location>
        <begin position="87"/>
        <end position="120"/>
    </location>
</feature>
<dbReference type="PANTHER" id="PTHR12714">
    <property type="entry name" value="PROTEIN-S ISOPRENYLCYSTEINE O-METHYLTRANSFERASE"/>
    <property type="match status" value="1"/>
</dbReference>
<feature type="transmembrane region" description="Helical" evidence="5">
    <location>
        <begin position="34"/>
        <end position="53"/>
    </location>
</feature>
<organism evidence="6 7">
    <name type="scientific">Leptospira vanthielii serovar Holland str. Waz Holland = ATCC 700522</name>
    <dbReference type="NCBI Taxonomy" id="1218591"/>
    <lineage>
        <taxon>Bacteria</taxon>
        <taxon>Pseudomonadati</taxon>
        <taxon>Spirochaetota</taxon>
        <taxon>Spirochaetia</taxon>
        <taxon>Leptospirales</taxon>
        <taxon>Leptospiraceae</taxon>
        <taxon>Leptospira</taxon>
    </lineage>
</organism>
<keyword evidence="6" id="KW-0808">Transferase</keyword>
<gene>
    <name evidence="6" type="ORF">LEP1GSC199_2642</name>
</gene>
<evidence type="ECO:0000256" key="5">
    <source>
        <dbReference type="SAM" id="Phobius"/>
    </source>
</evidence>
<evidence type="ECO:0000256" key="4">
    <source>
        <dbReference type="ARBA" id="ARBA00023136"/>
    </source>
</evidence>
<comment type="caution">
    <text evidence="6">The sequence shown here is derived from an EMBL/GenBank/DDBJ whole genome shotgun (WGS) entry which is preliminary data.</text>
</comment>
<keyword evidence="3 5" id="KW-1133">Transmembrane helix</keyword>
<dbReference type="STRING" id="1218591.LEP1GSC199_2642"/>
<keyword evidence="4 5" id="KW-0472">Membrane</keyword>
<comment type="subcellular location">
    <subcellularLocation>
        <location evidence="1">Endomembrane system</location>
        <topology evidence="1">Multi-pass membrane protein</topology>
    </subcellularLocation>
</comment>
<sequence>MKFLIGLIVFTVFTNAFFTDFIIYLVPISYLEHSYLKIIGLVLLHFSVFWTIIAQYQMKQSWRIGIDEVNKTELIEIGIFKFSRNPIFFGILVSILGLFLILPNTLLFGVLLVSFVVLQIQVRLEEEFLFRQHGTQYLDFCKKAKRWI</sequence>
<evidence type="ECO:0000256" key="3">
    <source>
        <dbReference type="ARBA" id="ARBA00022989"/>
    </source>
</evidence>
<keyword evidence="2 5" id="KW-0812">Transmembrane</keyword>